<protein>
    <submittedName>
        <fullName evidence="1">Uncharacterized protein</fullName>
    </submittedName>
</protein>
<dbReference type="EMBL" id="JAIZAY010000014">
    <property type="protein sequence ID" value="KAJ8029737.1"/>
    <property type="molecule type" value="Genomic_DNA"/>
</dbReference>
<evidence type="ECO:0000313" key="2">
    <source>
        <dbReference type="Proteomes" id="UP001152320"/>
    </source>
</evidence>
<gene>
    <name evidence="1" type="ORF">HOLleu_29207</name>
</gene>
<organism evidence="1 2">
    <name type="scientific">Holothuria leucospilota</name>
    <name type="common">Black long sea cucumber</name>
    <name type="synonym">Mertensiothuria leucospilota</name>
    <dbReference type="NCBI Taxonomy" id="206669"/>
    <lineage>
        <taxon>Eukaryota</taxon>
        <taxon>Metazoa</taxon>
        <taxon>Echinodermata</taxon>
        <taxon>Eleutherozoa</taxon>
        <taxon>Echinozoa</taxon>
        <taxon>Holothuroidea</taxon>
        <taxon>Aspidochirotacea</taxon>
        <taxon>Aspidochirotida</taxon>
        <taxon>Holothuriidae</taxon>
        <taxon>Holothuria</taxon>
    </lineage>
</organism>
<proteinExistence type="predicted"/>
<name>A0A9Q1BN50_HOLLE</name>
<reference evidence="1" key="1">
    <citation type="submission" date="2021-10" db="EMBL/GenBank/DDBJ databases">
        <title>Tropical sea cucumber genome reveals ecological adaptation and Cuvierian tubules defense mechanism.</title>
        <authorList>
            <person name="Chen T."/>
        </authorList>
    </citation>
    <scope>NUCLEOTIDE SEQUENCE</scope>
    <source>
        <strain evidence="1">Nanhai2018</strain>
        <tissue evidence="1">Muscle</tissue>
    </source>
</reference>
<dbReference type="AlphaFoldDB" id="A0A9Q1BN50"/>
<accession>A0A9Q1BN50</accession>
<comment type="caution">
    <text evidence="1">The sequence shown here is derived from an EMBL/GenBank/DDBJ whole genome shotgun (WGS) entry which is preliminary data.</text>
</comment>
<dbReference type="Proteomes" id="UP001152320">
    <property type="component" value="Chromosome 14"/>
</dbReference>
<evidence type="ECO:0000313" key="1">
    <source>
        <dbReference type="EMBL" id="KAJ8029737.1"/>
    </source>
</evidence>
<sequence>MSNTQDDLTSNLLQNVSKIHSQVRWGDRFCWENTSKASKKLTGIVRMVNIQPFSVKCCSQDREHFSDFHRSLQFFAKILDKVAEIEDDAKCYDVASDVYGKNIR</sequence>
<keyword evidence="2" id="KW-1185">Reference proteome</keyword>